<sequence length="126" mass="13429">MKRFAGLMIAVAAFACAGLVRSEPADVAFGRRIAQRNCGACHAIGAGRSPNAAAPPFRDLHRRYGPGGLDALLSEGMLAPADRSEEGSSRYHPRMPHLALDEDEVAALKAFLHSLEPVRKKAVAEP</sequence>
<dbReference type="EMBL" id="CP073078">
    <property type="protein sequence ID" value="QUD86442.1"/>
    <property type="molecule type" value="Genomic_DNA"/>
</dbReference>
<evidence type="ECO:0000256" key="1">
    <source>
        <dbReference type="ARBA" id="ARBA00022617"/>
    </source>
</evidence>
<feature type="domain" description="Cytochrome c" evidence="6">
    <location>
        <begin position="25"/>
        <end position="116"/>
    </location>
</feature>
<dbReference type="InterPro" id="IPR036909">
    <property type="entry name" value="Cyt_c-like_dom_sf"/>
</dbReference>
<organism evidence="7 8">
    <name type="scientific">Phenylobacterium montanum</name>
    <dbReference type="NCBI Taxonomy" id="2823693"/>
    <lineage>
        <taxon>Bacteria</taxon>
        <taxon>Pseudomonadati</taxon>
        <taxon>Pseudomonadota</taxon>
        <taxon>Alphaproteobacteria</taxon>
        <taxon>Caulobacterales</taxon>
        <taxon>Caulobacteraceae</taxon>
        <taxon>Phenylobacterium</taxon>
    </lineage>
</organism>
<dbReference type="GO" id="GO:0020037">
    <property type="term" value="F:heme binding"/>
    <property type="evidence" value="ECO:0007669"/>
    <property type="project" value="InterPro"/>
</dbReference>
<evidence type="ECO:0000313" key="8">
    <source>
        <dbReference type="Proteomes" id="UP000676409"/>
    </source>
</evidence>
<evidence type="ECO:0000256" key="4">
    <source>
        <dbReference type="PROSITE-ProRule" id="PRU00433"/>
    </source>
</evidence>
<dbReference type="KEGG" id="caul:KCG34_15235"/>
<dbReference type="PROSITE" id="PS51257">
    <property type="entry name" value="PROKAR_LIPOPROTEIN"/>
    <property type="match status" value="1"/>
</dbReference>
<dbReference type="RefSeq" id="WP_211936494.1">
    <property type="nucleotide sequence ID" value="NZ_CP073078.1"/>
</dbReference>
<protein>
    <submittedName>
        <fullName evidence="7">Cytochrome c</fullName>
    </submittedName>
</protein>
<dbReference type="PROSITE" id="PS51007">
    <property type="entry name" value="CYTC"/>
    <property type="match status" value="1"/>
</dbReference>
<keyword evidence="1 4" id="KW-0349">Heme</keyword>
<feature type="chain" id="PRO_5036710995" evidence="5">
    <location>
        <begin position="18"/>
        <end position="126"/>
    </location>
</feature>
<dbReference type="Pfam" id="PF00034">
    <property type="entry name" value="Cytochrom_C"/>
    <property type="match status" value="1"/>
</dbReference>
<dbReference type="GO" id="GO:0009055">
    <property type="term" value="F:electron transfer activity"/>
    <property type="evidence" value="ECO:0007669"/>
    <property type="project" value="InterPro"/>
</dbReference>
<proteinExistence type="predicted"/>
<dbReference type="InterPro" id="IPR009056">
    <property type="entry name" value="Cyt_c-like_dom"/>
</dbReference>
<feature type="signal peptide" evidence="5">
    <location>
        <begin position="1"/>
        <end position="17"/>
    </location>
</feature>
<evidence type="ECO:0000259" key="6">
    <source>
        <dbReference type="PROSITE" id="PS51007"/>
    </source>
</evidence>
<keyword evidence="8" id="KW-1185">Reference proteome</keyword>
<keyword evidence="2 4" id="KW-0479">Metal-binding</keyword>
<accession>A0A975FX46</accession>
<keyword evidence="3 4" id="KW-0408">Iron</keyword>
<evidence type="ECO:0000313" key="7">
    <source>
        <dbReference type="EMBL" id="QUD86442.1"/>
    </source>
</evidence>
<name>A0A975FX46_9CAUL</name>
<gene>
    <name evidence="7" type="ORF">KCG34_15235</name>
</gene>
<dbReference type="Gene3D" id="1.10.760.10">
    <property type="entry name" value="Cytochrome c-like domain"/>
    <property type="match status" value="1"/>
</dbReference>
<dbReference type="GO" id="GO:0046872">
    <property type="term" value="F:metal ion binding"/>
    <property type="evidence" value="ECO:0007669"/>
    <property type="project" value="UniProtKB-KW"/>
</dbReference>
<evidence type="ECO:0000256" key="5">
    <source>
        <dbReference type="SAM" id="SignalP"/>
    </source>
</evidence>
<reference evidence="7" key="1">
    <citation type="submission" date="2021-04" db="EMBL/GenBank/DDBJ databases">
        <title>The complete genome sequence of Caulobacter sp. S6.</title>
        <authorList>
            <person name="Tang Y."/>
            <person name="Ouyang W."/>
            <person name="Liu Q."/>
            <person name="Huang B."/>
            <person name="Guo Z."/>
            <person name="Lei P."/>
        </authorList>
    </citation>
    <scope>NUCLEOTIDE SEQUENCE</scope>
    <source>
        <strain evidence="7">S6</strain>
    </source>
</reference>
<dbReference type="AlphaFoldDB" id="A0A975FX46"/>
<keyword evidence="5" id="KW-0732">Signal</keyword>
<dbReference type="Proteomes" id="UP000676409">
    <property type="component" value="Chromosome"/>
</dbReference>
<evidence type="ECO:0000256" key="2">
    <source>
        <dbReference type="ARBA" id="ARBA00022723"/>
    </source>
</evidence>
<evidence type="ECO:0000256" key="3">
    <source>
        <dbReference type="ARBA" id="ARBA00023004"/>
    </source>
</evidence>
<dbReference type="SUPFAM" id="SSF46626">
    <property type="entry name" value="Cytochrome c"/>
    <property type="match status" value="1"/>
</dbReference>